<protein>
    <recommendedName>
        <fullName evidence="4">Organic solvent tolerance-like N-terminal domain-containing protein</fullName>
    </recommendedName>
</protein>
<keyword evidence="1" id="KW-0472">Membrane</keyword>
<dbReference type="PATRIC" id="fig|362787.3.peg.393"/>
<dbReference type="EMBL" id="JSAN01000029">
    <property type="protein sequence ID" value="KIC73480.1"/>
    <property type="molecule type" value="Genomic_DNA"/>
</dbReference>
<proteinExistence type="predicted"/>
<dbReference type="Proteomes" id="UP000031465">
    <property type="component" value="Unassembled WGS sequence"/>
</dbReference>
<comment type="caution">
    <text evidence="2">The sequence shown here is derived from an EMBL/GenBank/DDBJ whole genome shotgun (WGS) entry which is preliminary data.</text>
</comment>
<accession>A0A0C1JQJ0</accession>
<dbReference type="AlphaFoldDB" id="A0A0C1JQJ0"/>
<organism evidence="2 3">
    <name type="scientific">Candidatus Protochlamydia amoebophila</name>
    <dbReference type="NCBI Taxonomy" id="362787"/>
    <lineage>
        <taxon>Bacteria</taxon>
        <taxon>Pseudomonadati</taxon>
        <taxon>Chlamydiota</taxon>
        <taxon>Chlamydiia</taxon>
        <taxon>Parachlamydiales</taxon>
        <taxon>Parachlamydiaceae</taxon>
        <taxon>Candidatus Protochlamydia</taxon>
    </lineage>
</organism>
<keyword evidence="1" id="KW-1133">Transmembrane helix</keyword>
<name>A0A0C1JQJ0_9BACT</name>
<reference evidence="2 3" key="1">
    <citation type="journal article" date="2014" name="Mol. Biol. Evol.">
        <title>Massive expansion of Ubiquitination-related gene families within the Chlamydiae.</title>
        <authorList>
            <person name="Domman D."/>
            <person name="Collingro A."/>
            <person name="Lagkouvardos I."/>
            <person name="Gehre L."/>
            <person name="Weinmaier T."/>
            <person name="Rattei T."/>
            <person name="Subtil A."/>
            <person name="Horn M."/>
        </authorList>
    </citation>
    <scope>NUCLEOTIDE SEQUENCE [LARGE SCALE GENOMIC DNA]</scope>
    <source>
        <strain evidence="2 3">EI2</strain>
    </source>
</reference>
<evidence type="ECO:0000313" key="3">
    <source>
        <dbReference type="Proteomes" id="UP000031465"/>
    </source>
</evidence>
<sequence length="524" mass="60212">MYCPRFASSLSGLGRTIVRLFLCTALYSILIFHFPMISQIHQGFDEQIVIHSGEAKYNGKDIHLIGQVTIQHGLGKISAQLLSISPSQSDLKKHFSFFHIRDNVLIEFQGGGEIVCQEAEIDYSQLKGHFKGNIIYPDVVYKNHGVKDHERDSLIIKSLEMEVALARIPISENQVLKTVVKSLEAKHHVRAHYLDDYILLADRAFFECSQTNRSEGILTLFAKEQQPYCLLTNRSGDHIQAEKIKMVTIQKKLFLNKPKGSLHHQGKNSLKQKIDFSADELVWDQSSQRLILKGNVKVYQDQVFQLDTKQELIIEQQILNGQKTLRSMISPRQTTLIYDYDSQKELSYKIISPGKLVIDHENFVTTIEGLKDKEGNLVIGEQVYFENSFGDIYADQVYISYEWKNQRLIPSKIILTGNIKLMNRYDGLSQGTSSILQYAMADQVEYFPDSHEMTLFGKNGHRVLFFDKVNNVQISAPALRIRNNKKNHKNSFQGIGDVRFTFIEKELSQFKQRFSLDDHTKQEE</sequence>
<evidence type="ECO:0000313" key="2">
    <source>
        <dbReference type="EMBL" id="KIC73480.1"/>
    </source>
</evidence>
<gene>
    <name evidence="2" type="ORF">DB44_BF00050</name>
</gene>
<keyword evidence="1" id="KW-0812">Transmembrane</keyword>
<evidence type="ECO:0000256" key="1">
    <source>
        <dbReference type="SAM" id="Phobius"/>
    </source>
</evidence>
<evidence type="ECO:0008006" key="4">
    <source>
        <dbReference type="Google" id="ProtNLM"/>
    </source>
</evidence>
<feature type="transmembrane region" description="Helical" evidence="1">
    <location>
        <begin position="12"/>
        <end position="34"/>
    </location>
</feature>